<comment type="caution">
    <text evidence="2">The sequence shown here is derived from an EMBL/GenBank/DDBJ whole genome shotgun (WGS) entry which is preliminary data.</text>
</comment>
<dbReference type="Proteomes" id="UP001430614">
    <property type="component" value="Unassembled WGS sequence"/>
</dbReference>
<organism evidence="2 3">
    <name type="scientific">Paraburkholderia translucens</name>
    <dbReference type="NCBI Taxonomy" id="2886945"/>
    <lineage>
        <taxon>Bacteria</taxon>
        <taxon>Pseudomonadati</taxon>
        <taxon>Pseudomonadota</taxon>
        <taxon>Betaproteobacteria</taxon>
        <taxon>Burkholderiales</taxon>
        <taxon>Burkholderiaceae</taxon>
        <taxon>Paraburkholderia</taxon>
    </lineage>
</organism>
<dbReference type="EMBL" id="JAJITC010000004">
    <property type="protein sequence ID" value="MCC8401990.1"/>
    <property type="molecule type" value="Genomic_DNA"/>
</dbReference>
<name>A0ABS8KB45_9BURK</name>
<proteinExistence type="predicted"/>
<sequence length="56" mass="6171">MKKKQTRNKRASESESRFAQTLSRKSNVICALGVGELGVAQAGCAFGRFNEREINP</sequence>
<feature type="region of interest" description="Disordered" evidence="1">
    <location>
        <begin position="1"/>
        <end position="22"/>
    </location>
</feature>
<accession>A0ABS8KB45</accession>
<gene>
    <name evidence="2" type="ORF">LJ655_08805</name>
</gene>
<keyword evidence="3" id="KW-1185">Reference proteome</keyword>
<reference evidence="2 3" key="1">
    <citation type="submission" date="2021-11" db="EMBL/GenBank/DDBJ databases">
        <authorList>
            <person name="Oh E.-T."/>
            <person name="Kim S.-B."/>
        </authorList>
    </citation>
    <scope>NUCLEOTIDE SEQUENCE [LARGE SCALE GENOMIC DNA]</scope>
    <source>
        <strain evidence="2 3">MMS20-SJTN17</strain>
    </source>
</reference>
<evidence type="ECO:0000256" key="1">
    <source>
        <dbReference type="SAM" id="MobiDB-lite"/>
    </source>
</evidence>
<protein>
    <submittedName>
        <fullName evidence="2">Uncharacterized protein</fullName>
    </submittedName>
</protein>
<dbReference type="RefSeq" id="WP_230560866.1">
    <property type="nucleotide sequence ID" value="NZ_JAJITC010000004.1"/>
</dbReference>
<evidence type="ECO:0000313" key="3">
    <source>
        <dbReference type="Proteomes" id="UP001430614"/>
    </source>
</evidence>
<evidence type="ECO:0000313" key="2">
    <source>
        <dbReference type="EMBL" id="MCC8401990.1"/>
    </source>
</evidence>